<reference evidence="9" key="1">
    <citation type="submission" date="2022-08" db="EMBL/GenBank/DDBJ databases">
        <authorList>
            <person name="Deng Y."/>
            <person name="Han X.-F."/>
            <person name="Zhang Y.-Q."/>
        </authorList>
    </citation>
    <scope>NUCLEOTIDE SEQUENCE</scope>
    <source>
        <strain evidence="9">CPCC 205763</strain>
    </source>
</reference>
<dbReference type="PIRSF" id="PIRSF006336">
    <property type="entry name" value="B-gal"/>
    <property type="match status" value="1"/>
</dbReference>
<dbReference type="Pfam" id="PF01301">
    <property type="entry name" value="Glyco_hydro_35"/>
    <property type="match status" value="1"/>
</dbReference>
<dbReference type="RefSeq" id="WP_259505347.1">
    <property type="nucleotide sequence ID" value="NZ_JANLCM010000001.1"/>
</dbReference>
<evidence type="ECO:0000259" key="8">
    <source>
        <dbReference type="Pfam" id="PF21467"/>
    </source>
</evidence>
<comment type="caution">
    <text evidence="9">The sequence shown here is derived from an EMBL/GenBank/DDBJ whole genome shotgun (WGS) entry which is preliminary data.</text>
</comment>
<feature type="domain" description="Beta-galactosidase galactose-binding" evidence="8">
    <location>
        <begin position="522"/>
        <end position="585"/>
    </location>
</feature>
<dbReference type="InterPro" id="IPR048912">
    <property type="entry name" value="BetaGal1-like_ABD1"/>
</dbReference>
<keyword evidence="2 4" id="KW-0378">Hydrolase</keyword>
<dbReference type="InterPro" id="IPR031330">
    <property type="entry name" value="Gly_Hdrlase_35_cat"/>
</dbReference>
<dbReference type="PROSITE" id="PS01182">
    <property type="entry name" value="GLYCOSYL_HYDROL_F35"/>
    <property type="match status" value="1"/>
</dbReference>
<name>A0ABT2GM08_9MICO</name>
<organism evidence="9 10">
    <name type="scientific">Herbiconiux aconitum</name>
    <dbReference type="NCBI Taxonomy" id="2970913"/>
    <lineage>
        <taxon>Bacteria</taxon>
        <taxon>Bacillati</taxon>
        <taxon>Actinomycetota</taxon>
        <taxon>Actinomycetes</taxon>
        <taxon>Micrococcales</taxon>
        <taxon>Microbacteriaceae</taxon>
        <taxon>Herbiconiux</taxon>
    </lineage>
</organism>
<dbReference type="Pfam" id="PF21467">
    <property type="entry name" value="BetaGal_gal-bd"/>
    <property type="match status" value="1"/>
</dbReference>
<dbReference type="Gene3D" id="3.20.20.80">
    <property type="entry name" value="Glycosidases"/>
    <property type="match status" value="1"/>
</dbReference>
<protein>
    <recommendedName>
        <fullName evidence="4">Beta-galactosidase</fullName>
        <ecNumber evidence="4">3.2.1.23</ecNumber>
    </recommendedName>
</protein>
<dbReference type="PANTHER" id="PTHR23421">
    <property type="entry name" value="BETA-GALACTOSIDASE RELATED"/>
    <property type="match status" value="1"/>
</dbReference>
<dbReference type="InterPro" id="IPR026283">
    <property type="entry name" value="B-gal_1-like"/>
</dbReference>
<dbReference type="SUPFAM" id="SSF49785">
    <property type="entry name" value="Galactose-binding domain-like"/>
    <property type="match status" value="1"/>
</dbReference>
<evidence type="ECO:0000313" key="10">
    <source>
        <dbReference type="Proteomes" id="UP001165584"/>
    </source>
</evidence>
<evidence type="ECO:0000256" key="5">
    <source>
        <dbReference type="RuleBase" id="RU003679"/>
    </source>
</evidence>
<dbReference type="SUPFAM" id="SSF51445">
    <property type="entry name" value="(Trans)glycosidases"/>
    <property type="match status" value="1"/>
</dbReference>
<dbReference type="EC" id="3.2.1.23" evidence="4"/>
<accession>A0ABT2GM08</accession>
<evidence type="ECO:0000256" key="1">
    <source>
        <dbReference type="ARBA" id="ARBA00009809"/>
    </source>
</evidence>
<evidence type="ECO:0000256" key="2">
    <source>
        <dbReference type="ARBA" id="ARBA00022801"/>
    </source>
</evidence>
<dbReference type="Proteomes" id="UP001165584">
    <property type="component" value="Unassembled WGS sequence"/>
</dbReference>
<dbReference type="InterPro" id="IPR019801">
    <property type="entry name" value="Glyco_hydro_35_CS"/>
</dbReference>
<dbReference type="InterPro" id="IPR001944">
    <property type="entry name" value="Glycoside_Hdrlase_35"/>
</dbReference>
<evidence type="ECO:0000259" key="6">
    <source>
        <dbReference type="Pfam" id="PF01301"/>
    </source>
</evidence>
<dbReference type="Pfam" id="PF21317">
    <property type="entry name" value="BetaGal_ABD_1"/>
    <property type="match status" value="1"/>
</dbReference>
<keyword evidence="3 4" id="KW-0326">Glycosidase</keyword>
<dbReference type="EMBL" id="JANLCM010000001">
    <property type="protein sequence ID" value="MCS5717243.1"/>
    <property type="molecule type" value="Genomic_DNA"/>
</dbReference>
<dbReference type="Gene3D" id="2.60.120.260">
    <property type="entry name" value="Galactose-binding domain-like"/>
    <property type="match status" value="2"/>
</dbReference>
<evidence type="ECO:0000256" key="3">
    <source>
        <dbReference type="ARBA" id="ARBA00023295"/>
    </source>
</evidence>
<feature type="domain" description="Beta-galactosidase 1-like first all-beta" evidence="7">
    <location>
        <begin position="370"/>
        <end position="477"/>
    </location>
</feature>
<dbReference type="InterPro" id="IPR017853">
    <property type="entry name" value="GH"/>
</dbReference>
<keyword evidence="10" id="KW-1185">Reference proteome</keyword>
<dbReference type="InterPro" id="IPR048913">
    <property type="entry name" value="BetaGal_gal-bd"/>
</dbReference>
<sequence length="612" mass="66650">MSEFRIGDEHFLLDGEPFRILSGALHYFRVHPDLWRDRIRKARQMGLNTIETYVAWNAHAPREGEFDLTGSLDLGRFLDDVAAEGMHAIVRPGPYICAEWDNGGLPAWLFESGTVGVRRDEPQYLAAVENYLEQLAPVLVPRQIDQGGPIILVQIENEYGAYGSDPVYLQKLVEMNRKIGLTVPFTTVDQPTPQMLEDGSLPGLHKTASFGSRSLERLATLREHQPTGPLMCSEFWDGWFDYWGAHHHTTSVGQSAQDLDDLLAAGGSVNIYMFHGGTNFGFTNGANDKGVYQPIVTSYDYDAPLDEAGNPTEKYHAFREVLAKYGSVSGSAPEVAGPARALDVPLARSVALSSVVDRLGSWSPREELPTMDSLGRYTGFAIYRAEIDIVGAAVLEIDEVRDRAQVFLDGTPIGVFARDHHDRSIALPMDARGVLEILVEDQGRVDYGPRIGEPKGLIGGARINGEPLLRWLVLPLELDPTAGSSVSNETHASAENASGGFADVIAALSAVAPGEASVVSGPAFALGRFDLPPVRAGQSEDLFLDTRSWGKGVVWVNGFCLGRYWSRGPQHTLYVPAPVLRESGNEIVVFELHSAASAASFVPAADLGHTDF</sequence>
<feature type="domain" description="Glycoside hydrolase 35 catalytic" evidence="6">
    <location>
        <begin position="11"/>
        <end position="324"/>
    </location>
</feature>
<evidence type="ECO:0000259" key="7">
    <source>
        <dbReference type="Pfam" id="PF21317"/>
    </source>
</evidence>
<dbReference type="PRINTS" id="PR00742">
    <property type="entry name" value="GLHYDRLASE35"/>
</dbReference>
<comment type="catalytic activity">
    <reaction evidence="4">
        <text>Hydrolysis of terminal non-reducing beta-D-galactose residues in beta-D-galactosides.</text>
        <dbReference type="EC" id="3.2.1.23"/>
    </reaction>
</comment>
<comment type="similarity">
    <text evidence="1 5">Belongs to the glycosyl hydrolase 35 family.</text>
</comment>
<evidence type="ECO:0000256" key="4">
    <source>
        <dbReference type="RuleBase" id="RU000675"/>
    </source>
</evidence>
<proteinExistence type="inferred from homology"/>
<gene>
    <name evidence="9" type="ORF">N1027_03730</name>
</gene>
<evidence type="ECO:0000313" key="9">
    <source>
        <dbReference type="EMBL" id="MCS5717243.1"/>
    </source>
</evidence>
<dbReference type="InterPro" id="IPR008979">
    <property type="entry name" value="Galactose-bd-like_sf"/>
</dbReference>